<evidence type="ECO:0000313" key="1">
    <source>
        <dbReference type="EMBL" id="KAJ0977652.1"/>
    </source>
</evidence>
<evidence type="ECO:0000313" key="2">
    <source>
        <dbReference type="Proteomes" id="UP001085076"/>
    </source>
</evidence>
<accession>A0A9D5CSD0</accession>
<dbReference type="EMBL" id="JAGGNH010000003">
    <property type="protein sequence ID" value="KAJ0977652.1"/>
    <property type="molecule type" value="Genomic_DNA"/>
</dbReference>
<dbReference type="Proteomes" id="UP001085076">
    <property type="component" value="Miscellaneous, Linkage group lg03"/>
</dbReference>
<comment type="caution">
    <text evidence="1">The sequence shown here is derived from an EMBL/GenBank/DDBJ whole genome shotgun (WGS) entry which is preliminary data.</text>
</comment>
<name>A0A9D5CSD0_9LILI</name>
<proteinExistence type="predicted"/>
<dbReference type="Gene3D" id="1.10.340.30">
    <property type="entry name" value="Hypothetical protein, domain 2"/>
    <property type="match status" value="1"/>
</dbReference>
<reference evidence="1" key="2">
    <citation type="journal article" date="2022" name="Hortic Res">
        <title>The genome of Dioscorea zingiberensis sheds light on the biosynthesis, origin and evolution of the medicinally important diosgenin saponins.</title>
        <authorList>
            <person name="Li Y."/>
            <person name="Tan C."/>
            <person name="Li Z."/>
            <person name="Guo J."/>
            <person name="Li S."/>
            <person name="Chen X."/>
            <person name="Wang C."/>
            <person name="Dai X."/>
            <person name="Yang H."/>
            <person name="Song W."/>
            <person name="Hou L."/>
            <person name="Xu J."/>
            <person name="Tong Z."/>
            <person name="Xu A."/>
            <person name="Yuan X."/>
            <person name="Wang W."/>
            <person name="Yang Q."/>
            <person name="Chen L."/>
            <person name="Sun Z."/>
            <person name="Wang K."/>
            <person name="Pan B."/>
            <person name="Chen J."/>
            <person name="Bao Y."/>
            <person name="Liu F."/>
            <person name="Qi X."/>
            <person name="Gang D.R."/>
            <person name="Wen J."/>
            <person name="Li J."/>
        </authorList>
    </citation>
    <scope>NUCLEOTIDE SEQUENCE</scope>
    <source>
        <strain evidence="1">Dzin_1.0</strain>
    </source>
</reference>
<keyword evidence="2" id="KW-1185">Reference proteome</keyword>
<reference evidence="1" key="1">
    <citation type="submission" date="2021-03" db="EMBL/GenBank/DDBJ databases">
        <authorList>
            <person name="Li Z."/>
            <person name="Yang C."/>
        </authorList>
    </citation>
    <scope>NUCLEOTIDE SEQUENCE</scope>
    <source>
        <strain evidence="1">Dzin_1.0</strain>
        <tissue evidence="1">Leaf</tissue>
    </source>
</reference>
<protein>
    <submittedName>
        <fullName evidence="1">Uncharacterized protein</fullName>
    </submittedName>
</protein>
<organism evidence="1 2">
    <name type="scientific">Dioscorea zingiberensis</name>
    <dbReference type="NCBI Taxonomy" id="325984"/>
    <lineage>
        <taxon>Eukaryota</taxon>
        <taxon>Viridiplantae</taxon>
        <taxon>Streptophyta</taxon>
        <taxon>Embryophyta</taxon>
        <taxon>Tracheophyta</taxon>
        <taxon>Spermatophyta</taxon>
        <taxon>Magnoliopsida</taxon>
        <taxon>Liliopsida</taxon>
        <taxon>Dioscoreales</taxon>
        <taxon>Dioscoreaceae</taxon>
        <taxon>Dioscorea</taxon>
    </lineage>
</organism>
<gene>
    <name evidence="1" type="ORF">J5N97_013126</name>
</gene>
<dbReference type="AlphaFoldDB" id="A0A9D5CSD0"/>
<sequence>MFSIGSPKEDFSALLDLEIAKKTNLVRRYAADAYAIFYGRKPHEVYPHDKQLVLYWKFVCNMRNPGEETQGLPSQPTTNA</sequence>